<dbReference type="Proteomes" id="UP001595867">
    <property type="component" value="Unassembled WGS sequence"/>
</dbReference>
<proteinExistence type="predicted"/>
<evidence type="ECO:0000259" key="1">
    <source>
        <dbReference type="Pfam" id="PF24819"/>
    </source>
</evidence>
<feature type="domain" description="DUF7710" evidence="1">
    <location>
        <begin position="221"/>
        <end position="303"/>
    </location>
</feature>
<dbReference type="EMBL" id="JBHSBL010000019">
    <property type="protein sequence ID" value="MFC4068330.1"/>
    <property type="molecule type" value="Genomic_DNA"/>
</dbReference>
<keyword evidence="3" id="KW-1185">Reference proteome</keyword>
<dbReference type="Pfam" id="PF24819">
    <property type="entry name" value="DUF7710"/>
    <property type="match status" value="1"/>
</dbReference>
<organism evidence="2 3">
    <name type="scientific">Actinoplanes subglobosus</name>
    <dbReference type="NCBI Taxonomy" id="1547892"/>
    <lineage>
        <taxon>Bacteria</taxon>
        <taxon>Bacillati</taxon>
        <taxon>Actinomycetota</taxon>
        <taxon>Actinomycetes</taxon>
        <taxon>Micromonosporales</taxon>
        <taxon>Micromonosporaceae</taxon>
        <taxon>Actinoplanes</taxon>
    </lineage>
</organism>
<name>A0ABV8IX25_9ACTN</name>
<comment type="caution">
    <text evidence="2">The sequence shown here is derived from an EMBL/GenBank/DDBJ whole genome shotgun (WGS) entry which is preliminary data.</text>
</comment>
<gene>
    <name evidence="2" type="ORF">ACFO0C_25665</name>
</gene>
<accession>A0ABV8IX25</accession>
<reference evidence="3" key="1">
    <citation type="journal article" date="2019" name="Int. J. Syst. Evol. Microbiol.">
        <title>The Global Catalogue of Microorganisms (GCM) 10K type strain sequencing project: providing services to taxonomists for standard genome sequencing and annotation.</title>
        <authorList>
            <consortium name="The Broad Institute Genomics Platform"/>
            <consortium name="The Broad Institute Genome Sequencing Center for Infectious Disease"/>
            <person name="Wu L."/>
            <person name="Ma J."/>
        </authorList>
    </citation>
    <scope>NUCLEOTIDE SEQUENCE [LARGE SCALE GENOMIC DNA]</scope>
    <source>
        <strain evidence="3">TBRC 5832</strain>
    </source>
</reference>
<protein>
    <recommendedName>
        <fullName evidence="1">DUF7710 domain-containing protein</fullName>
    </recommendedName>
</protein>
<dbReference type="InterPro" id="IPR056127">
    <property type="entry name" value="DUF7710"/>
</dbReference>
<sequence>MSTNDEIGRRVDAWQHHFKQLNDVLRHPGMYGRDEMAERLLLEAMAAVDDSLDRWSAECQELRDHDAFTATGVMGSYSRILPADSCRDAATSVYAEIAHRLGWLELDRALSPAEFQRLDAEVDEWVHEDRTVDELVETFGDPSVRIGPSSEVRPKTFAYTTADPGSPLISFHLGHDLPQAARTTLVVLAVRHRRGGFADAFSFTPAGMRHRSAPATPGSNVWVFHGDGARFAAGVFTSMAAGLEWAAEHGVTGILTEYAIGGTYDLAVAEGRFTPSKEHHGTPGHVAGFGPGLEHIHLFDGRRD</sequence>
<evidence type="ECO:0000313" key="3">
    <source>
        <dbReference type="Proteomes" id="UP001595867"/>
    </source>
</evidence>
<evidence type="ECO:0000313" key="2">
    <source>
        <dbReference type="EMBL" id="MFC4068330.1"/>
    </source>
</evidence>
<dbReference type="RefSeq" id="WP_378069231.1">
    <property type="nucleotide sequence ID" value="NZ_JBHSBL010000019.1"/>
</dbReference>